<protein>
    <submittedName>
        <fullName evidence="1">Transposon Tf2-6 poly</fullName>
    </submittedName>
</protein>
<evidence type="ECO:0000313" key="2">
    <source>
        <dbReference type="Proteomes" id="UP001152795"/>
    </source>
</evidence>
<gene>
    <name evidence="1" type="ORF">PACLA_8A084185</name>
</gene>
<organism evidence="1 2">
    <name type="scientific">Paramuricea clavata</name>
    <name type="common">Red gorgonian</name>
    <name type="synonym">Violescent sea-whip</name>
    <dbReference type="NCBI Taxonomy" id="317549"/>
    <lineage>
        <taxon>Eukaryota</taxon>
        <taxon>Metazoa</taxon>
        <taxon>Cnidaria</taxon>
        <taxon>Anthozoa</taxon>
        <taxon>Octocorallia</taxon>
        <taxon>Malacalcyonacea</taxon>
        <taxon>Plexauridae</taxon>
        <taxon>Paramuricea</taxon>
    </lineage>
</organism>
<dbReference type="PROSITE" id="PS00028">
    <property type="entry name" value="ZINC_FINGER_C2H2_1"/>
    <property type="match status" value="1"/>
</dbReference>
<keyword evidence="2" id="KW-1185">Reference proteome</keyword>
<dbReference type="AlphaFoldDB" id="A0A7D9IYR2"/>
<proteinExistence type="predicted"/>
<accession>A0A7D9IYR2</accession>
<reference evidence="1" key="1">
    <citation type="submission" date="2020-04" db="EMBL/GenBank/DDBJ databases">
        <authorList>
            <person name="Alioto T."/>
            <person name="Alioto T."/>
            <person name="Gomez Garrido J."/>
        </authorList>
    </citation>
    <scope>NUCLEOTIDE SEQUENCE</scope>
    <source>
        <strain evidence="1">A484AB</strain>
    </source>
</reference>
<dbReference type="Proteomes" id="UP001152795">
    <property type="component" value="Unassembled WGS sequence"/>
</dbReference>
<dbReference type="OrthoDB" id="5987529at2759"/>
<dbReference type="EMBL" id="CACRXK020009827">
    <property type="protein sequence ID" value="CAB4018052.1"/>
    <property type="molecule type" value="Genomic_DNA"/>
</dbReference>
<evidence type="ECO:0000313" key="1">
    <source>
        <dbReference type="EMBL" id="CAB4018052.1"/>
    </source>
</evidence>
<name>A0A7D9IYR2_PARCT</name>
<comment type="caution">
    <text evidence="1">The sequence shown here is derived from an EMBL/GenBank/DDBJ whole genome shotgun (WGS) entry which is preliminary data.</text>
</comment>
<dbReference type="PANTHER" id="PTHR33845:SF1">
    <property type="entry name" value="C2H2-TYPE DOMAIN-CONTAINING PROTEIN"/>
    <property type="match status" value="1"/>
</dbReference>
<dbReference type="PANTHER" id="PTHR33845">
    <property type="entry name" value="C2H2-TYPE DOMAIN-CONTAINING PROTEIN"/>
    <property type="match status" value="1"/>
</dbReference>
<sequence>MDWAMKFLPTKFCESQQEWYGKKGISWHITAAITKAANEELRIHCFVHLIEQCSQNWYAVLTVLEQSLLELKWRIIVIATVYLRSDNAGCYHCAPLLLSLPSLGKRVGVNISRYDFSEAQSGKDLCDRKIAPMKSHLHRYINQGHDVVSAQQMWEGLNSGGGVRGCYAAVLHLDEDSMVDRIKWAGITKYNDFAFERDSLTVWNCYKIGDGKKFLYKNLVKDCTELQGDTNAQVGNYSTPKSSTGLVASKTDQSVEISCIESACIKTFKTQDELTHHISHGKHVYRPEKETVLDKVKRKWVSKFTEAREDSALSVPGTATASLVSTSEGTDIELNAGWAIKEARAHKRFSDEVKDFLLECFMKGVQTGKKENPNNVCKVMKKRFEKEDWLTSKQIASYFSRLAAMQKSGKPLLRATTPESENVDIDEEVAIE</sequence>
<dbReference type="InterPro" id="IPR013087">
    <property type="entry name" value="Znf_C2H2_type"/>
</dbReference>
<feature type="non-terminal residue" evidence="1">
    <location>
        <position position="432"/>
    </location>
</feature>